<dbReference type="InterPro" id="IPR010319">
    <property type="entry name" value="Transglutaminase-like_Cys_pept"/>
</dbReference>
<dbReference type="Gene3D" id="3.10.620.30">
    <property type="match status" value="1"/>
</dbReference>
<sequence length="239" mass="27368">MRSGEREHPPLMNFRQLTKATTLAALLLSAMPAPVVQAQTLGDLAKAAKGKGTALFNTVEFQSKSFKALPQWARVLEKAKTEMGQFQACINDINKCKTAQQNSWRKIIHAAQNMTRRQKLDAVNRFFNKWPYKLDQEVYGVSEYWASPNQFMKTSGDCEDYSIAKYYALKELGFKDNELRIVILLDRIRGIGHAVLAIYEPNDILILDSLSNLILPHTKYRHYVPQYSMNATTRWAHIK</sequence>
<comment type="caution">
    <text evidence="2">The sequence shown here is derived from an EMBL/GenBank/DDBJ whole genome shotgun (WGS) entry which is preliminary data.</text>
</comment>
<keyword evidence="3" id="KW-1185">Reference proteome</keyword>
<gene>
    <name evidence="2" type="ORF">O4H49_07730</name>
</gene>
<keyword evidence="1" id="KW-0732">Signal</keyword>
<feature type="signal peptide" evidence="1">
    <location>
        <begin position="1"/>
        <end position="38"/>
    </location>
</feature>
<feature type="chain" id="PRO_5045564430" evidence="1">
    <location>
        <begin position="39"/>
        <end position="239"/>
    </location>
</feature>
<dbReference type="PANTHER" id="PTHR39327:SF1">
    <property type="entry name" value="BLR5470 PROTEIN"/>
    <property type="match status" value="1"/>
</dbReference>
<dbReference type="Proteomes" id="UP001069802">
    <property type="component" value="Unassembled WGS sequence"/>
</dbReference>
<dbReference type="Pfam" id="PF06035">
    <property type="entry name" value="Peptidase_C93"/>
    <property type="match status" value="1"/>
</dbReference>
<evidence type="ECO:0000256" key="1">
    <source>
        <dbReference type="SAM" id="SignalP"/>
    </source>
</evidence>
<accession>A0ABT4LHT5</accession>
<organism evidence="2 3">
    <name type="scientific">Kiloniella laminariae</name>
    <dbReference type="NCBI Taxonomy" id="454162"/>
    <lineage>
        <taxon>Bacteria</taxon>
        <taxon>Pseudomonadati</taxon>
        <taxon>Pseudomonadota</taxon>
        <taxon>Alphaproteobacteria</taxon>
        <taxon>Rhodospirillales</taxon>
        <taxon>Kiloniellaceae</taxon>
        <taxon>Kiloniella</taxon>
    </lineage>
</organism>
<dbReference type="RefSeq" id="WP_269422848.1">
    <property type="nucleotide sequence ID" value="NZ_JAPWGY010000002.1"/>
</dbReference>
<name>A0ABT4LHT5_9PROT</name>
<protein>
    <submittedName>
        <fullName evidence="2">Transglutaminase-like cysteine peptidase</fullName>
    </submittedName>
</protein>
<reference evidence="2" key="1">
    <citation type="submission" date="2022-12" db="EMBL/GenBank/DDBJ databases">
        <title>Bacterial isolates from different developmental stages of Nematostella vectensis.</title>
        <authorList>
            <person name="Fraune S."/>
        </authorList>
    </citation>
    <scope>NUCLEOTIDE SEQUENCE</scope>
    <source>
        <strain evidence="2">G21630-S1</strain>
    </source>
</reference>
<dbReference type="PANTHER" id="PTHR39327">
    <property type="match status" value="1"/>
</dbReference>
<evidence type="ECO:0000313" key="3">
    <source>
        <dbReference type="Proteomes" id="UP001069802"/>
    </source>
</evidence>
<proteinExistence type="predicted"/>
<dbReference type="EMBL" id="JAPWGY010000002">
    <property type="protein sequence ID" value="MCZ4280664.1"/>
    <property type="molecule type" value="Genomic_DNA"/>
</dbReference>
<evidence type="ECO:0000313" key="2">
    <source>
        <dbReference type="EMBL" id="MCZ4280664.1"/>
    </source>
</evidence>